<evidence type="ECO:0000313" key="2">
    <source>
        <dbReference type="EMBL" id="PWA10504.1"/>
    </source>
</evidence>
<dbReference type="EMBL" id="QCZH01000003">
    <property type="protein sequence ID" value="PWA10504.1"/>
    <property type="molecule type" value="Genomic_DNA"/>
</dbReference>
<name>A0A2U1JZY3_9FLAO</name>
<proteinExistence type="predicted"/>
<sequence>MGISGAFLTTSMQSDSKSNAPKLGYTLNGQGACNVQVNCSDIPNQVCRLNGATGPQAFAKNAQGNCNEIVYRP</sequence>
<protein>
    <submittedName>
        <fullName evidence="2">Uncharacterized protein</fullName>
    </submittedName>
</protein>
<evidence type="ECO:0000313" key="3">
    <source>
        <dbReference type="Proteomes" id="UP000245618"/>
    </source>
</evidence>
<organism evidence="2 3">
    <name type="scientific">Flavobacterium laiguense</name>
    <dbReference type="NCBI Taxonomy" id="2169409"/>
    <lineage>
        <taxon>Bacteria</taxon>
        <taxon>Pseudomonadati</taxon>
        <taxon>Bacteroidota</taxon>
        <taxon>Flavobacteriia</taxon>
        <taxon>Flavobacteriales</taxon>
        <taxon>Flavobacteriaceae</taxon>
        <taxon>Flavobacterium</taxon>
    </lineage>
</organism>
<gene>
    <name evidence="2" type="ORF">DB891_04545</name>
</gene>
<comment type="caution">
    <text evidence="2">The sequence shown here is derived from an EMBL/GenBank/DDBJ whole genome shotgun (WGS) entry which is preliminary data.</text>
</comment>
<accession>A0A2U1JZY3</accession>
<dbReference type="Proteomes" id="UP000245618">
    <property type="component" value="Unassembled WGS sequence"/>
</dbReference>
<reference evidence="2 3" key="1">
    <citation type="submission" date="2018-04" db="EMBL/GenBank/DDBJ databases">
        <title>Flavobacterium sp. nov., isolated from glacier ice.</title>
        <authorList>
            <person name="Liu Q."/>
            <person name="Xin Y.-H."/>
        </authorList>
    </citation>
    <scope>NUCLEOTIDE SEQUENCE [LARGE SCALE GENOMIC DNA]</scope>
    <source>
        <strain evidence="2 3">LB2P30</strain>
    </source>
</reference>
<dbReference type="AlphaFoldDB" id="A0A2U1JZY3"/>
<feature type="region of interest" description="Disordered" evidence="1">
    <location>
        <begin position="1"/>
        <end position="21"/>
    </location>
</feature>
<evidence type="ECO:0000256" key="1">
    <source>
        <dbReference type="SAM" id="MobiDB-lite"/>
    </source>
</evidence>
<keyword evidence="3" id="KW-1185">Reference proteome</keyword>
<feature type="compositionally biased region" description="Polar residues" evidence="1">
    <location>
        <begin position="7"/>
        <end position="19"/>
    </location>
</feature>